<evidence type="ECO:0000313" key="5">
    <source>
        <dbReference type="Proteomes" id="UP000241890"/>
    </source>
</evidence>
<dbReference type="OrthoDB" id="10265409at2759"/>
<dbReference type="InterPro" id="IPR024224">
    <property type="entry name" value="DENND6"/>
</dbReference>
<keyword evidence="5" id="KW-1185">Reference proteome</keyword>
<feature type="region of interest" description="Disordered" evidence="2">
    <location>
        <begin position="858"/>
        <end position="877"/>
    </location>
</feature>
<dbReference type="Proteomes" id="UP000241890">
    <property type="component" value="Unassembled WGS sequence"/>
</dbReference>
<comment type="similarity">
    <text evidence="1">Belongs to the DENND6 family.</text>
</comment>
<proteinExistence type="inferred from homology"/>
<gene>
    <name evidence="4" type="ORF">FCC1311_099282</name>
</gene>
<name>A0A2R5GSZ1_9STRA</name>
<feature type="compositionally biased region" description="Low complexity" evidence="2">
    <location>
        <begin position="858"/>
        <end position="871"/>
    </location>
</feature>
<feature type="region of interest" description="Disordered" evidence="2">
    <location>
        <begin position="476"/>
        <end position="524"/>
    </location>
</feature>
<dbReference type="PANTHER" id="PTHR13677">
    <property type="entry name" value="LD41638P"/>
    <property type="match status" value="1"/>
</dbReference>
<dbReference type="InterPro" id="IPR037516">
    <property type="entry name" value="Tripartite_DENN"/>
</dbReference>
<evidence type="ECO:0000256" key="2">
    <source>
        <dbReference type="SAM" id="MobiDB-lite"/>
    </source>
</evidence>
<dbReference type="EMBL" id="BEYU01000166">
    <property type="protein sequence ID" value="GBG33705.1"/>
    <property type="molecule type" value="Genomic_DNA"/>
</dbReference>
<evidence type="ECO:0000313" key="4">
    <source>
        <dbReference type="EMBL" id="GBG33705.1"/>
    </source>
</evidence>
<feature type="region of interest" description="Disordered" evidence="2">
    <location>
        <begin position="226"/>
        <end position="267"/>
    </location>
</feature>
<dbReference type="GO" id="GO:0005085">
    <property type="term" value="F:guanyl-nucleotide exchange factor activity"/>
    <property type="evidence" value="ECO:0007669"/>
    <property type="project" value="InterPro"/>
</dbReference>
<comment type="caution">
    <text evidence="4">The sequence shown here is derived from an EMBL/GenBank/DDBJ whole genome shotgun (WGS) entry which is preliminary data.</text>
</comment>
<dbReference type="InParanoid" id="A0A2R5GSZ1"/>
<evidence type="ECO:0000259" key="3">
    <source>
        <dbReference type="PROSITE" id="PS50211"/>
    </source>
</evidence>
<dbReference type="AlphaFoldDB" id="A0A2R5GSZ1"/>
<organism evidence="4 5">
    <name type="scientific">Hondaea fermentalgiana</name>
    <dbReference type="NCBI Taxonomy" id="2315210"/>
    <lineage>
        <taxon>Eukaryota</taxon>
        <taxon>Sar</taxon>
        <taxon>Stramenopiles</taxon>
        <taxon>Bigyra</taxon>
        <taxon>Labyrinthulomycetes</taxon>
        <taxon>Thraustochytrida</taxon>
        <taxon>Thraustochytriidae</taxon>
        <taxon>Hondaea</taxon>
    </lineage>
</organism>
<feature type="compositionally biased region" description="Acidic residues" evidence="2">
    <location>
        <begin position="819"/>
        <end position="838"/>
    </location>
</feature>
<accession>A0A2R5GSZ1</accession>
<dbReference type="PROSITE" id="PS50211">
    <property type="entry name" value="DENN"/>
    <property type="match status" value="1"/>
</dbReference>
<dbReference type="Pfam" id="PF09794">
    <property type="entry name" value="Avl9"/>
    <property type="match status" value="1"/>
</dbReference>
<dbReference type="GO" id="GO:0055037">
    <property type="term" value="C:recycling endosome"/>
    <property type="evidence" value="ECO:0007669"/>
    <property type="project" value="TreeGrafter"/>
</dbReference>
<dbReference type="InterPro" id="IPR018307">
    <property type="entry name" value="ABL9/DENND6_dom"/>
</dbReference>
<sequence length="927" mass="101987">MAKMDAETATLRGKMARQRVSERWLDAIVVVAFHVEHGQVIEDVYAVEDSKLSERAKRKICSLSLPDSNSGQNGDVQYFFRYRESDQPLRAKNSLEEDFVYCSAFFRQIKDKTLKRGYFQKSVVLVSRNPFTSFLEDCTFVVGPLFFEFGKVVLEAILRDVLSWPRPEPGRTFKLPIAGSSITTVVPRQFPNVRSLPARTVSSSSAVPPSIEVPLETNVSRSSLRMTSAATEARCASPASAPGRVTSGPSAGDDIPSGSALGRGRAHDPAMLGPGYWDAARSHGFATGADAGAGTGASASANANANASVSARGNGSAPPPFPYNGASTSTAGVATAGPSGAGVNYSVARIFRHPPETNPGLFQDIPLFSTFGGLSVALWHIWELALAGEPILVLAPTPDRCSQAVLAIASLIAPIAYNGDYRPYFTIYDSDFMQISRKHDETRGQDMPPTVLGVTNPYFLKTLEYWPNVISMGGSGHSAPELSRSATPPPKSSPKGEPSKQTEDIDLESGVKSRATLGSEQVRSDPSCLDLDARYQQIIESSQKLHRQHSSCMSQASHQQQQSLSVEGADLKTARYHPTVAKRGASLRALLTDQKYERSIILTRDDPGVPPDKTILEQLLTEHDAENADLVVLQGDKYDVEPPALSVNNALLRQHFTHLTRCFLRPLETYFNLESVGTRAARERGISLSAYNEPSLLIEKFNEESFLLELEAQLPEKELRRTNWRALYRKFINGPNFLPWYNQQRAKLEFQLEHIYRHLRLNTDPDVLLQTAGAAEEVRERLLRRQLRQNAERKHEASGSLSNSEIAGGHGHGSRDEFGNEIEDVDVDDDDDDDDADDERAGWVSDEDSSLVLMERGAASAPISSPTASRAGRLGKHTDNSRSFRLYRRVKRALDRELAKPDAERDEELCSKIQEHLEIVRSLIAGA</sequence>
<evidence type="ECO:0000256" key="1">
    <source>
        <dbReference type="ARBA" id="ARBA00007159"/>
    </source>
</evidence>
<feature type="domain" description="UDENN" evidence="3">
    <location>
        <begin position="26"/>
        <end position="742"/>
    </location>
</feature>
<dbReference type="PANTHER" id="PTHR13677:SF0">
    <property type="entry name" value="LD41638P"/>
    <property type="match status" value="1"/>
</dbReference>
<reference evidence="4 5" key="1">
    <citation type="submission" date="2017-12" db="EMBL/GenBank/DDBJ databases">
        <title>Sequencing, de novo assembly and annotation of complete genome of a new Thraustochytrid species, strain FCC1311.</title>
        <authorList>
            <person name="Sedici K."/>
            <person name="Godart F."/>
            <person name="Aiese Cigliano R."/>
            <person name="Sanseverino W."/>
            <person name="Barakat M."/>
            <person name="Ortet P."/>
            <person name="Marechal E."/>
            <person name="Cagnac O."/>
            <person name="Amato A."/>
        </authorList>
    </citation>
    <scope>NUCLEOTIDE SEQUENCE [LARGE SCALE GENOMIC DNA]</scope>
</reference>
<feature type="region of interest" description="Disordered" evidence="2">
    <location>
        <begin position="789"/>
        <end position="847"/>
    </location>
</feature>
<protein>
    <submittedName>
        <fullName evidence="4">Protein DENND6A</fullName>
    </submittedName>
</protein>